<dbReference type="InterPro" id="IPR017871">
    <property type="entry name" value="ABC_transporter-like_CS"/>
</dbReference>
<comment type="caution">
    <text evidence="11">The sequence shown here is derived from an EMBL/GenBank/DDBJ whole genome shotgun (WGS) entry which is preliminary data.</text>
</comment>
<dbReference type="Proteomes" id="UP001139648">
    <property type="component" value="Unassembled WGS sequence"/>
</dbReference>
<keyword evidence="7" id="KW-0067">ATP-binding</keyword>
<dbReference type="SUPFAM" id="SSF52540">
    <property type="entry name" value="P-loop containing nucleoside triphosphate hydrolases"/>
    <property type="match status" value="1"/>
</dbReference>
<dbReference type="GO" id="GO:0005886">
    <property type="term" value="C:plasma membrane"/>
    <property type="evidence" value="ECO:0007669"/>
    <property type="project" value="UniProtKB-SubCell"/>
</dbReference>
<evidence type="ECO:0000256" key="5">
    <source>
        <dbReference type="ARBA" id="ARBA00022519"/>
    </source>
</evidence>
<dbReference type="InterPro" id="IPR003439">
    <property type="entry name" value="ABC_transporter-like_ATP-bd"/>
</dbReference>
<accession>A0A9X2KCQ2</accession>
<evidence type="ECO:0000313" key="11">
    <source>
        <dbReference type="EMBL" id="MCP2365276.1"/>
    </source>
</evidence>
<keyword evidence="5" id="KW-0997">Cell inner membrane</keyword>
<dbReference type="InterPro" id="IPR027417">
    <property type="entry name" value="P-loop_NTPase"/>
</dbReference>
<feature type="domain" description="ABC transporter" evidence="10">
    <location>
        <begin position="2"/>
        <end position="241"/>
    </location>
</feature>
<dbReference type="GO" id="GO:0016887">
    <property type="term" value="F:ATP hydrolysis activity"/>
    <property type="evidence" value="ECO:0007669"/>
    <property type="project" value="InterPro"/>
</dbReference>
<evidence type="ECO:0000313" key="12">
    <source>
        <dbReference type="Proteomes" id="UP001139648"/>
    </source>
</evidence>
<proteinExistence type="inferred from homology"/>
<dbReference type="PANTHER" id="PTHR43297">
    <property type="entry name" value="OLIGOPEPTIDE TRANSPORT ATP-BINDING PROTEIN APPD"/>
    <property type="match status" value="1"/>
</dbReference>
<keyword evidence="4" id="KW-1003">Cell membrane</keyword>
<protein>
    <submittedName>
        <fullName evidence="11">ABC-type glutathione transport system ATPase component</fullName>
    </submittedName>
</protein>
<dbReference type="Gene3D" id="3.40.50.300">
    <property type="entry name" value="P-loop containing nucleotide triphosphate hydrolases"/>
    <property type="match status" value="1"/>
</dbReference>
<keyword evidence="9" id="KW-0472">Membrane</keyword>
<evidence type="ECO:0000256" key="7">
    <source>
        <dbReference type="ARBA" id="ARBA00022840"/>
    </source>
</evidence>
<name>A0A9X2KCQ2_9ACTN</name>
<keyword evidence="6" id="KW-0547">Nucleotide-binding</keyword>
<evidence type="ECO:0000256" key="3">
    <source>
        <dbReference type="ARBA" id="ARBA00022448"/>
    </source>
</evidence>
<dbReference type="PROSITE" id="PS50893">
    <property type="entry name" value="ABC_TRANSPORTER_2"/>
    <property type="match status" value="1"/>
</dbReference>
<evidence type="ECO:0000256" key="2">
    <source>
        <dbReference type="ARBA" id="ARBA00005417"/>
    </source>
</evidence>
<keyword evidence="8" id="KW-1278">Translocase</keyword>
<gene>
    <name evidence="11" type="ORF">HD597_012296</name>
</gene>
<evidence type="ECO:0000256" key="6">
    <source>
        <dbReference type="ARBA" id="ARBA00022741"/>
    </source>
</evidence>
<keyword evidence="12" id="KW-1185">Reference proteome</keyword>
<dbReference type="AlphaFoldDB" id="A0A9X2KCQ2"/>
<dbReference type="Pfam" id="PF00005">
    <property type="entry name" value="ABC_tran"/>
    <property type="match status" value="1"/>
</dbReference>
<dbReference type="SMART" id="SM00382">
    <property type="entry name" value="AAA"/>
    <property type="match status" value="1"/>
</dbReference>
<dbReference type="InterPro" id="IPR050388">
    <property type="entry name" value="ABC_Ni/Peptide_Import"/>
</dbReference>
<evidence type="ECO:0000256" key="4">
    <source>
        <dbReference type="ARBA" id="ARBA00022475"/>
    </source>
</evidence>
<dbReference type="InterPro" id="IPR003593">
    <property type="entry name" value="AAA+_ATPase"/>
</dbReference>
<comment type="similarity">
    <text evidence="2">Belongs to the ABC transporter superfamily.</text>
</comment>
<sequence>MIEVRDLQVRYGGRLVADVPALDVGAGECVAIVGESGSGKSTTLLSLLGLTENAEISGHVRVCGVDVLSASQKALREIRGARAALVMQSPQAALSPATRLGVLLRRALKLHGRPATDEVMARALEAVVLDREILRRYPHEISGGQAQRFAIALAIALGAEVILADEPTSALDVTVQAEVVGVLRRLRAERGLALLLVSHDLALVSTIADRVLVMKDGAVVESGPAAEVLAQPSHPYTRELLEALP</sequence>
<dbReference type="CDD" id="cd03257">
    <property type="entry name" value="ABC_NikE_OppD_transporters"/>
    <property type="match status" value="1"/>
</dbReference>
<evidence type="ECO:0000256" key="9">
    <source>
        <dbReference type="ARBA" id="ARBA00023136"/>
    </source>
</evidence>
<evidence type="ECO:0000256" key="8">
    <source>
        <dbReference type="ARBA" id="ARBA00022967"/>
    </source>
</evidence>
<dbReference type="GO" id="GO:0005524">
    <property type="term" value="F:ATP binding"/>
    <property type="evidence" value="ECO:0007669"/>
    <property type="project" value="UniProtKB-KW"/>
</dbReference>
<reference evidence="11" key="1">
    <citation type="submission" date="2022-06" db="EMBL/GenBank/DDBJ databases">
        <title>Sequencing the genomes of 1000 actinobacteria strains.</title>
        <authorList>
            <person name="Klenk H.-P."/>
        </authorList>
    </citation>
    <scope>NUCLEOTIDE SEQUENCE</scope>
    <source>
        <strain evidence="11">DSM 46694</strain>
    </source>
</reference>
<organism evidence="11 12">
    <name type="scientific">Nonomuraea thailandensis</name>
    <dbReference type="NCBI Taxonomy" id="1188745"/>
    <lineage>
        <taxon>Bacteria</taxon>
        <taxon>Bacillati</taxon>
        <taxon>Actinomycetota</taxon>
        <taxon>Actinomycetes</taxon>
        <taxon>Streptosporangiales</taxon>
        <taxon>Streptosporangiaceae</taxon>
        <taxon>Nonomuraea</taxon>
    </lineage>
</organism>
<evidence type="ECO:0000256" key="1">
    <source>
        <dbReference type="ARBA" id="ARBA00004202"/>
    </source>
</evidence>
<keyword evidence="3" id="KW-0813">Transport</keyword>
<evidence type="ECO:0000259" key="10">
    <source>
        <dbReference type="PROSITE" id="PS50893"/>
    </source>
</evidence>
<dbReference type="PANTHER" id="PTHR43297:SF14">
    <property type="entry name" value="ATPASE AAA-TYPE CORE DOMAIN-CONTAINING PROTEIN"/>
    <property type="match status" value="1"/>
</dbReference>
<dbReference type="EMBL" id="JAMZEB010000002">
    <property type="protein sequence ID" value="MCP2365276.1"/>
    <property type="molecule type" value="Genomic_DNA"/>
</dbReference>
<dbReference type="RefSeq" id="WP_253758426.1">
    <property type="nucleotide sequence ID" value="NZ_BAABKA010000005.1"/>
</dbReference>
<comment type="subcellular location">
    <subcellularLocation>
        <location evidence="1">Cell membrane</location>
        <topology evidence="1">Peripheral membrane protein</topology>
    </subcellularLocation>
</comment>
<dbReference type="PROSITE" id="PS00211">
    <property type="entry name" value="ABC_TRANSPORTER_1"/>
    <property type="match status" value="1"/>
</dbReference>